<organism evidence="1 2">
    <name type="scientific">Flavobacterium agricola</name>
    <dbReference type="NCBI Taxonomy" id="2870839"/>
    <lineage>
        <taxon>Bacteria</taxon>
        <taxon>Pseudomonadati</taxon>
        <taxon>Bacteroidota</taxon>
        <taxon>Flavobacteriia</taxon>
        <taxon>Flavobacteriales</taxon>
        <taxon>Flavobacteriaceae</taxon>
        <taxon>Flavobacterium</taxon>
    </lineage>
</organism>
<proteinExistence type="predicted"/>
<accession>A0ABY6LYG1</accession>
<reference evidence="1" key="1">
    <citation type="submission" date="2021-08" db="EMBL/GenBank/DDBJ databases">
        <title>Flavobacterium sp. strain CC-SYL302.</title>
        <authorList>
            <person name="Lin S.-Y."/>
            <person name="Lee T.-H."/>
            <person name="Young C.-C."/>
        </authorList>
    </citation>
    <scope>NUCLEOTIDE SEQUENCE</scope>
    <source>
        <strain evidence="1">CC-SYL302</strain>
    </source>
</reference>
<evidence type="ECO:0008006" key="3">
    <source>
        <dbReference type="Google" id="ProtNLM"/>
    </source>
</evidence>
<name>A0ABY6LYG1_9FLAO</name>
<keyword evidence="2" id="KW-1185">Reference proteome</keyword>
<evidence type="ECO:0000313" key="2">
    <source>
        <dbReference type="Proteomes" id="UP001163328"/>
    </source>
</evidence>
<sequence length="117" mass="13663">MKGKLNIKHHLVFITTLLLVLLQPLHSLQHVYHDWVAHSTEHAETFSENHDHDQEHKTAKCAVCEFTFQPYLATDIVLVPYFEQNVFSAQTIQATSNYFFQSNFHHYLRGPPTLFLV</sequence>
<evidence type="ECO:0000313" key="1">
    <source>
        <dbReference type="EMBL" id="UYW01216.1"/>
    </source>
</evidence>
<dbReference type="EMBL" id="CP081495">
    <property type="protein sequence ID" value="UYW01216.1"/>
    <property type="molecule type" value="Genomic_DNA"/>
</dbReference>
<protein>
    <recommendedName>
        <fullName evidence="3">DUF2946 domain-containing protein</fullName>
    </recommendedName>
</protein>
<dbReference type="RefSeq" id="WP_264433642.1">
    <property type="nucleotide sequence ID" value="NZ_CP081495.1"/>
</dbReference>
<dbReference type="Proteomes" id="UP001163328">
    <property type="component" value="Chromosome"/>
</dbReference>
<gene>
    <name evidence="1" type="ORF">K5I29_12295</name>
</gene>